<proteinExistence type="predicted"/>
<feature type="transmembrane region" description="Helical" evidence="6">
    <location>
        <begin position="255"/>
        <end position="281"/>
    </location>
</feature>
<dbReference type="PANTHER" id="PTHR30489:SF0">
    <property type="entry name" value="LIPOPROTEIN-RELEASING SYSTEM TRANSMEMBRANE PROTEIN LOLE"/>
    <property type="match status" value="1"/>
</dbReference>
<keyword evidence="5 6" id="KW-0472">Membrane</keyword>
<dbReference type="AlphaFoldDB" id="A0A645AZG7"/>
<feature type="transmembrane region" description="Helical" evidence="6">
    <location>
        <begin position="353"/>
        <end position="378"/>
    </location>
</feature>
<evidence type="ECO:0000256" key="1">
    <source>
        <dbReference type="ARBA" id="ARBA00004651"/>
    </source>
</evidence>
<keyword evidence="3 6" id="KW-0812">Transmembrane</keyword>
<accession>A0A645AZG7</accession>
<evidence type="ECO:0000259" key="7">
    <source>
        <dbReference type="Pfam" id="PF02687"/>
    </source>
</evidence>
<dbReference type="GO" id="GO:0044874">
    <property type="term" value="P:lipoprotein localization to outer membrane"/>
    <property type="evidence" value="ECO:0007669"/>
    <property type="project" value="TreeGrafter"/>
</dbReference>
<evidence type="ECO:0000256" key="2">
    <source>
        <dbReference type="ARBA" id="ARBA00022475"/>
    </source>
</evidence>
<keyword evidence="8" id="KW-0449">Lipoprotein</keyword>
<feature type="domain" description="ABC3 transporter permease C-terminal" evidence="7">
    <location>
        <begin position="259"/>
        <end position="376"/>
    </location>
</feature>
<evidence type="ECO:0000256" key="4">
    <source>
        <dbReference type="ARBA" id="ARBA00022989"/>
    </source>
</evidence>
<dbReference type="GO" id="GO:0098797">
    <property type="term" value="C:plasma membrane protein complex"/>
    <property type="evidence" value="ECO:0007669"/>
    <property type="project" value="TreeGrafter"/>
</dbReference>
<dbReference type="Pfam" id="PF02687">
    <property type="entry name" value="FtsX"/>
    <property type="match status" value="1"/>
</dbReference>
<evidence type="ECO:0000256" key="3">
    <source>
        <dbReference type="ARBA" id="ARBA00022692"/>
    </source>
</evidence>
<dbReference type="InterPro" id="IPR003838">
    <property type="entry name" value="ABC3_permease_C"/>
</dbReference>
<gene>
    <name evidence="8" type="primary">lolE_21</name>
    <name evidence="8" type="ORF">SDC9_105413</name>
</gene>
<name>A0A645AZG7_9ZZZZ</name>
<comment type="caution">
    <text evidence="8">The sequence shown here is derived from an EMBL/GenBank/DDBJ whole genome shotgun (WGS) entry which is preliminary data.</text>
</comment>
<sequence length="385" mass="42965">MINIISLISACGITVGTCALIVVLSVYNGFEGLIKSVYNSYEPDLIITSDSTKTFSPVGESFDKTKRVSSIAYFGEVLEENVFIRYRDEESVATIKGVDNFYGSKTNISKFIIDGDFKLYQGDLEQAIPGRGVAVNIGLRVHFIDPIYMYYPSKSGNISFFSGTNTFNQEKLFPSGVFSIEQNIDKKLMFVPISVARRLLEYNDDVTSIEIFLKKGSDESAVQQEIQNILGPSFSVKNRFQQNETLYKMMKSEKLTIYLILIFILVIISCNVFGSLSMLIFEKRGDIETLRAIGTRERTIKRIFITEGWLISLSGIIIGVVIGVSLCLIQQYFGVIPMPGNFIVDSYPVVLNLYDILITVVGVGAIGYLAARLPVIIIDSTIFKK</sequence>
<protein>
    <submittedName>
        <fullName evidence="8">Lipoprotein-releasing system transmembrane protein LolE</fullName>
    </submittedName>
</protein>
<feature type="transmembrane region" description="Helical" evidence="6">
    <location>
        <begin position="7"/>
        <end position="30"/>
    </location>
</feature>
<keyword evidence="2" id="KW-1003">Cell membrane</keyword>
<feature type="transmembrane region" description="Helical" evidence="6">
    <location>
        <begin position="308"/>
        <end position="333"/>
    </location>
</feature>
<dbReference type="EMBL" id="VSSQ01016843">
    <property type="protein sequence ID" value="MPM58582.1"/>
    <property type="molecule type" value="Genomic_DNA"/>
</dbReference>
<keyword evidence="4 6" id="KW-1133">Transmembrane helix</keyword>
<organism evidence="8">
    <name type="scientific">bioreactor metagenome</name>
    <dbReference type="NCBI Taxonomy" id="1076179"/>
    <lineage>
        <taxon>unclassified sequences</taxon>
        <taxon>metagenomes</taxon>
        <taxon>ecological metagenomes</taxon>
    </lineage>
</organism>
<comment type="subcellular location">
    <subcellularLocation>
        <location evidence="1">Cell membrane</location>
        <topology evidence="1">Multi-pass membrane protein</topology>
    </subcellularLocation>
</comment>
<reference evidence="8" key="1">
    <citation type="submission" date="2019-08" db="EMBL/GenBank/DDBJ databases">
        <authorList>
            <person name="Kucharzyk K."/>
            <person name="Murdoch R.W."/>
            <person name="Higgins S."/>
            <person name="Loffler F."/>
        </authorList>
    </citation>
    <scope>NUCLEOTIDE SEQUENCE</scope>
</reference>
<evidence type="ECO:0000313" key="8">
    <source>
        <dbReference type="EMBL" id="MPM58582.1"/>
    </source>
</evidence>
<evidence type="ECO:0000256" key="6">
    <source>
        <dbReference type="SAM" id="Phobius"/>
    </source>
</evidence>
<dbReference type="InterPro" id="IPR051447">
    <property type="entry name" value="Lipoprotein-release_system"/>
</dbReference>
<dbReference type="PANTHER" id="PTHR30489">
    <property type="entry name" value="LIPOPROTEIN-RELEASING SYSTEM TRANSMEMBRANE PROTEIN LOLE"/>
    <property type="match status" value="1"/>
</dbReference>
<evidence type="ECO:0000256" key="5">
    <source>
        <dbReference type="ARBA" id="ARBA00023136"/>
    </source>
</evidence>